<dbReference type="Proteomes" id="UP001419910">
    <property type="component" value="Unassembled WGS sequence"/>
</dbReference>
<reference evidence="2 3" key="1">
    <citation type="submission" date="2024-05" db="EMBL/GenBank/DDBJ databases">
        <authorList>
            <person name="Liu Q."/>
            <person name="Xin Y.-H."/>
        </authorList>
    </citation>
    <scope>NUCLEOTIDE SEQUENCE [LARGE SCALE GENOMIC DNA]</scope>
    <source>
        <strain evidence="2 3">CGMCC 1.10181</strain>
    </source>
</reference>
<evidence type="ECO:0000313" key="3">
    <source>
        <dbReference type="Proteomes" id="UP001419910"/>
    </source>
</evidence>
<gene>
    <name evidence="2" type="ORF">ABC974_12625</name>
</gene>
<evidence type="ECO:0000256" key="1">
    <source>
        <dbReference type="SAM" id="MobiDB-lite"/>
    </source>
</evidence>
<proteinExistence type="predicted"/>
<comment type="caution">
    <text evidence="2">The sequence shown here is derived from an EMBL/GenBank/DDBJ whole genome shotgun (WGS) entry which is preliminary data.</text>
</comment>
<organism evidence="2 3">
    <name type="scientific">Sphingomonas oligophenolica</name>
    <dbReference type="NCBI Taxonomy" id="301154"/>
    <lineage>
        <taxon>Bacteria</taxon>
        <taxon>Pseudomonadati</taxon>
        <taxon>Pseudomonadota</taxon>
        <taxon>Alphaproteobacteria</taxon>
        <taxon>Sphingomonadales</taxon>
        <taxon>Sphingomonadaceae</taxon>
        <taxon>Sphingomonas</taxon>
    </lineage>
</organism>
<dbReference type="EMBL" id="JBDIME010000009">
    <property type="protein sequence ID" value="MEN2790476.1"/>
    <property type="molecule type" value="Genomic_DNA"/>
</dbReference>
<accession>A0ABU9Y3V6</accession>
<feature type="region of interest" description="Disordered" evidence="1">
    <location>
        <begin position="39"/>
        <end position="67"/>
    </location>
</feature>
<sequence>MAYALTWLPELLKAARLKVIEANIVRDVTDFAGIARAGYRGKGPGHPAGPWPDGWRRGQPEMLGGAG</sequence>
<evidence type="ECO:0000313" key="2">
    <source>
        <dbReference type="EMBL" id="MEN2790476.1"/>
    </source>
</evidence>
<keyword evidence="3" id="KW-1185">Reference proteome</keyword>
<name>A0ABU9Y3V6_9SPHN</name>
<protein>
    <submittedName>
        <fullName evidence="2">Uncharacterized protein</fullName>
    </submittedName>
</protein>